<sequence length="213" mass="23832">MVNEFGSVDIFCEFLEAAIHQILHARDVYPQELFQRGKLYNVPVQKSRHPDLNDYVSHLVRSIHGWMSKGGVESVILLIVDSRQQPLERFVFEFRRASSEEEAAGLPLPALERMLSAFMTKISLSHAVLRPLPQDCHFQVLVCSPEEGPEPVPEVPGEPLWLEECPAEGGFGVHTSESPALSITAPAIVPMKTLRCGSMRIQLHVEVQPEEAM</sequence>
<accession>A0AAE0BZ54</accession>
<proteinExistence type="predicted"/>
<keyword evidence="3" id="KW-1185">Reference proteome</keyword>
<reference evidence="2 3" key="1">
    <citation type="journal article" date="2015" name="Genome Biol. Evol.">
        <title>Comparative Genomics of a Bacterivorous Green Alga Reveals Evolutionary Causalities and Consequences of Phago-Mixotrophic Mode of Nutrition.</title>
        <authorList>
            <person name="Burns J.A."/>
            <person name="Paasch A."/>
            <person name="Narechania A."/>
            <person name="Kim E."/>
        </authorList>
    </citation>
    <scope>NUCLEOTIDE SEQUENCE [LARGE SCALE GENOMIC DNA]</scope>
    <source>
        <strain evidence="2 3">PLY_AMNH</strain>
    </source>
</reference>
<dbReference type="GO" id="GO:0016035">
    <property type="term" value="C:zeta DNA polymerase complex"/>
    <property type="evidence" value="ECO:0007669"/>
    <property type="project" value="TreeGrafter"/>
</dbReference>
<comment type="caution">
    <text evidence="2">The sequence shown here is derived from an EMBL/GenBank/DDBJ whole genome shotgun (WGS) entry which is preliminary data.</text>
</comment>
<dbReference type="Pfam" id="PF02301">
    <property type="entry name" value="HORMA"/>
    <property type="match status" value="1"/>
</dbReference>
<evidence type="ECO:0000313" key="3">
    <source>
        <dbReference type="Proteomes" id="UP001190700"/>
    </source>
</evidence>
<dbReference type="InterPro" id="IPR036570">
    <property type="entry name" value="HORMA_dom_sf"/>
</dbReference>
<dbReference type="Gene3D" id="3.30.900.10">
    <property type="entry name" value="HORMA domain"/>
    <property type="match status" value="1"/>
</dbReference>
<evidence type="ECO:0000259" key="1">
    <source>
        <dbReference type="PROSITE" id="PS50815"/>
    </source>
</evidence>
<dbReference type="Proteomes" id="UP001190700">
    <property type="component" value="Unassembled WGS sequence"/>
</dbReference>
<organism evidence="2 3">
    <name type="scientific">Cymbomonas tetramitiformis</name>
    <dbReference type="NCBI Taxonomy" id="36881"/>
    <lineage>
        <taxon>Eukaryota</taxon>
        <taxon>Viridiplantae</taxon>
        <taxon>Chlorophyta</taxon>
        <taxon>Pyramimonadophyceae</taxon>
        <taxon>Pyramimonadales</taxon>
        <taxon>Pyramimonadaceae</taxon>
        <taxon>Cymbomonas</taxon>
    </lineage>
</organism>
<dbReference type="SUPFAM" id="SSF56019">
    <property type="entry name" value="The spindle assembly checkpoint protein mad2"/>
    <property type="match status" value="1"/>
</dbReference>
<dbReference type="InterPro" id="IPR003511">
    <property type="entry name" value="HORMA_dom"/>
</dbReference>
<dbReference type="InterPro" id="IPR045091">
    <property type="entry name" value="Mad2-like"/>
</dbReference>
<protein>
    <recommendedName>
        <fullName evidence="1">HORMA domain-containing protein</fullName>
    </recommendedName>
</protein>
<feature type="domain" description="HORMA" evidence="1">
    <location>
        <begin position="5"/>
        <end position="205"/>
    </location>
</feature>
<evidence type="ECO:0000313" key="2">
    <source>
        <dbReference type="EMBL" id="KAK3244784.1"/>
    </source>
</evidence>
<gene>
    <name evidence="2" type="ORF">CYMTET_45619</name>
</gene>
<dbReference type="PANTHER" id="PTHR11842">
    <property type="entry name" value="MITOTIC SPINDLE ASSEMBLY CHECKPOINT PROTEIN MAD2"/>
    <property type="match status" value="1"/>
</dbReference>
<dbReference type="PANTHER" id="PTHR11842:SF10">
    <property type="entry name" value="MITOTIC SPINDLE ASSEMBLY CHECKPOINT PROTEIN MAD2B"/>
    <property type="match status" value="1"/>
</dbReference>
<name>A0AAE0BZ54_9CHLO</name>
<dbReference type="AlphaFoldDB" id="A0AAE0BZ54"/>
<dbReference type="EMBL" id="LGRX02031417">
    <property type="protein sequence ID" value="KAK3244784.1"/>
    <property type="molecule type" value="Genomic_DNA"/>
</dbReference>
<dbReference type="PROSITE" id="PS50815">
    <property type="entry name" value="HORMA"/>
    <property type="match status" value="1"/>
</dbReference>